<keyword evidence="3" id="KW-1185">Reference proteome</keyword>
<dbReference type="EMBL" id="BNEA01000001">
    <property type="protein sequence ID" value="GHI50349.1"/>
    <property type="molecule type" value="Genomic_DNA"/>
</dbReference>
<gene>
    <name evidence="2" type="ORF">Srubr_01950</name>
</gene>
<dbReference type="RefSeq" id="WP_189999644.1">
    <property type="nucleotide sequence ID" value="NZ_BNCB01000032.1"/>
</dbReference>
<proteinExistence type="predicted"/>
<evidence type="ECO:0000256" key="1">
    <source>
        <dbReference type="SAM" id="MobiDB-lite"/>
    </source>
</evidence>
<evidence type="ECO:0000313" key="2">
    <source>
        <dbReference type="EMBL" id="GHI50349.1"/>
    </source>
</evidence>
<reference evidence="3" key="1">
    <citation type="submission" date="2023-07" db="EMBL/GenBank/DDBJ databases">
        <title>Whole genome shotgun sequence of Streptomyces achromogenes subsp. rubradiris NBRC 14000.</title>
        <authorList>
            <person name="Komaki H."/>
            <person name="Tamura T."/>
        </authorList>
    </citation>
    <scope>NUCLEOTIDE SEQUENCE [LARGE SCALE GENOMIC DNA]</scope>
    <source>
        <strain evidence="3">NBRC 14000</strain>
    </source>
</reference>
<protein>
    <recommendedName>
        <fullName evidence="4">Helix-turn-helix domain-containing protein</fullName>
    </recommendedName>
</protein>
<dbReference type="Proteomes" id="UP000646738">
    <property type="component" value="Unassembled WGS sequence"/>
</dbReference>
<organism evidence="2 3">
    <name type="scientific">Streptomyces rubradiris</name>
    <name type="common">Streptomyces achromogenes subsp. rubradiris</name>
    <dbReference type="NCBI Taxonomy" id="285531"/>
    <lineage>
        <taxon>Bacteria</taxon>
        <taxon>Bacillati</taxon>
        <taxon>Actinomycetota</taxon>
        <taxon>Actinomycetes</taxon>
        <taxon>Kitasatosporales</taxon>
        <taxon>Streptomycetaceae</taxon>
        <taxon>Streptomyces</taxon>
    </lineage>
</organism>
<feature type="region of interest" description="Disordered" evidence="1">
    <location>
        <begin position="70"/>
        <end position="100"/>
    </location>
</feature>
<sequence>MPTDKSWYHRPQPPADPDQEYMTVQETAYVLRASTNWLRRLLKKNPHLCGRNGKRGLIVTNREQRAAIHTIRSAGDPRQGRSMPRSRRQPTARSRAAVAA</sequence>
<accession>A0ABQ3R3B5</accession>
<evidence type="ECO:0008006" key="4">
    <source>
        <dbReference type="Google" id="ProtNLM"/>
    </source>
</evidence>
<evidence type="ECO:0000313" key="3">
    <source>
        <dbReference type="Proteomes" id="UP000646738"/>
    </source>
</evidence>
<comment type="caution">
    <text evidence="2">The sequence shown here is derived from an EMBL/GenBank/DDBJ whole genome shotgun (WGS) entry which is preliminary data.</text>
</comment>
<name>A0ABQ3R3B5_STRRR</name>